<evidence type="ECO:0000313" key="1">
    <source>
        <dbReference type="EMBL" id="KAG5585862.1"/>
    </source>
</evidence>
<comment type="caution">
    <text evidence="1">The sequence shown here is derived from an EMBL/GenBank/DDBJ whole genome shotgun (WGS) entry which is preliminary data.</text>
</comment>
<organism evidence="1 2">
    <name type="scientific">Solanum commersonii</name>
    <name type="common">Commerson's wild potato</name>
    <name type="synonym">Commerson's nightshade</name>
    <dbReference type="NCBI Taxonomy" id="4109"/>
    <lineage>
        <taxon>Eukaryota</taxon>
        <taxon>Viridiplantae</taxon>
        <taxon>Streptophyta</taxon>
        <taxon>Embryophyta</taxon>
        <taxon>Tracheophyta</taxon>
        <taxon>Spermatophyta</taxon>
        <taxon>Magnoliopsida</taxon>
        <taxon>eudicotyledons</taxon>
        <taxon>Gunneridae</taxon>
        <taxon>Pentapetalae</taxon>
        <taxon>asterids</taxon>
        <taxon>lamiids</taxon>
        <taxon>Solanales</taxon>
        <taxon>Solanaceae</taxon>
        <taxon>Solanoideae</taxon>
        <taxon>Solaneae</taxon>
        <taxon>Solanum</taxon>
    </lineage>
</organism>
<dbReference type="EMBL" id="JACXVP010000009">
    <property type="protein sequence ID" value="KAG5585862.1"/>
    <property type="molecule type" value="Genomic_DNA"/>
</dbReference>
<dbReference type="Proteomes" id="UP000824120">
    <property type="component" value="Chromosome 9"/>
</dbReference>
<evidence type="ECO:0000313" key="2">
    <source>
        <dbReference type="Proteomes" id="UP000824120"/>
    </source>
</evidence>
<name>A0A9J5XF95_SOLCO</name>
<reference evidence="1 2" key="1">
    <citation type="submission" date="2020-09" db="EMBL/GenBank/DDBJ databases">
        <title>De no assembly of potato wild relative species, Solanum commersonii.</title>
        <authorList>
            <person name="Cho K."/>
        </authorList>
    </citation>
    <scope>NUCLEOTIDE SEQUENCE [LARGE SCALE GENOMIC DNA]</scope>
    <source>
        <strain evidence="1">LZ3.2</strain>
        <tissue evidence="1">Leaf</tissue>
    </source>
</reference>
<proteinExistence type="predicted"/>
<gene>
    <name evidence="1" type="ORF">H5410_046296</name>
</gene>
<sequence length="68" mass="7872">MHLNRCHERVNFEFELATLMTMVGNKRGDTSYEMIQLEFEIATLEAHMRKEGVVVDIDDILGICNKSQ</sequence>
<dbReference type="AlphaFoldDB" id="A0A9J5XF95"/>
<protein>
    <submittedName>
        <fullName evidence="1">Uncharacterized protein</fullName>
    </submittedName>
</protein>
<accession>A0A9J5XF95</accession>
<keyword evidence="2" id="KW-1185">Reference proteome</keyword>